<gene>
    <name evidence="2" type="ORF">VNI00_019011</name>
</gene>
<reference evidence="2 3" key="1">
    <citation type="submission" date="2024-01" db="EMBL/GenBank/DDBJ databases">
        <title>A draft genome for a cacao thread blight-causing isolate of Paramarasmius palmivorus.</title>
        <authorList>
            <person name="Baruah I.K."/>
            <person name="Bukari Y."/>
            <person name="Amoako-Attah I."/>
            <person name="Meinhardt L.W."/>
            <person name="Bailey B.A."/>
            <person name="Cohen S.P."/>
        </authorList>
    </citation>
    <scope>NUCLEOTIDE SEQUENCE [LARGE SCALE GENOMIC DNA]</scope>
    <source>
        <strain evidence="2 3">GH-12</strain>
    </source>
</reference>
<comment type="caution">
    <text evidence="2">The sequence shown here is derived from an EMBL/GenBank/DDBJ whole genome shotgun (WGS) entry which is preliminary data.</text>
</comment>
<dbReference type="EMBL" id="JAYKXP010000301">
    <property type="protein sequence ID" value="KAK7015903.1"/>
    <property type="molecule type" value="Genomic_DNA"/>
</dbReference>
<evidence type="ECO:0000313" key="3">
    <source>
        <dbReference type="Proteomes" id="UP001383192"/>
    </source>
</evidence>
<organism evidence="2 3">
    <name type="scientific">Paramarasmius palmivorus</name>
    <dbReference type="NCBI Taxonomy" id="297713"/>
    <lineage>
        <taxon>Eukaryota</taxon>
        <taxon>Fungi</taxon>
        <taxon>Dikarya</taxon>
        <taxon>Basidiomycota</taxon>
        <taxon>Agaricomycotina</taxon>
        <taxon>Agaricomycetes</taxon>
        <taxon>Agaricomycetidae</taxon>
        <taxon>Agaricales</taxon>
        <taxon>Marasmiineae</taxon>
        <taxon>Marasmiaceae</taxon>
        <taxon>Paramarasmius</taxon>
    </lineage>
</organism>
<dbReference type="Proteomes" id="UP001383192">
    <property type="component" value="Unassembled WGS sequence"/>
</dbReference>
<sequence>MSPVNGVHNDPNSTENKEQASNTTDIASIESDLARVSSVLSREHNADPEDELSEANILDLLQQLDNADDAMAGVEEKLDNVLGQLDSLLESLERKEGGETGRSAVDSTSKPDKE</sequence>
<proteinExistence type="predicted"/>
<name>A0AAW0ARA4_9AGAR</name>
<accession>A0AAW0ARA4</accession>
<evidence type="ECO:0000256" key="1">
    <source>
        <dbReference type="SAM" id="MobiDB-lite"/>
    </source>
</evidence>
<feature type="region of interest" description="Disordered" evidence="1">
    <location>
        <begin position="1"/>
        <end position="28"/>
    </location>
</feature>
<keyword evidence="3" id="KW-1185">Reference proteome</keyword>
<protein>
    <submittedName>
        <fullName evidence="2">Uncharacterized protein</fullName>
    </submittedName>
</protein>
<feature type="region of interest" description="Disordered" evidence="1">
    <location>
        <begin position="92"/>
        <end position="114"/>
    </location>
</feature>
<dbReference type="AlphaFoldDB" id="A0AAW0ARA4"/>
<evidence type="ECO:0000313" key="2">
    <source>
        <dbReference type="EMBL" id="KAK7015903.1"/>
    </source>
</evidence>
<feature type="compositionally biased region" description="Polar residues" evidence="1">
    <location>
        <begin position="10"/>
        <end position="26"/>
    </location>
</feature>